<evidence type="ECO:0000313" key="2">
    <source>
        <dbReference type="Proteomes" id="UP001286313"/>
    </source>
</evidence>
<reference evidence="1" key="1">
    <citation type="submission" date="2023-10" db="EMBL/GenBank/DDBJ databases">
        <title>Genome assemblies of two species of porcelain crab, Petrolisthes cinctipes and Petrolisthes manimaculis (Anomura: Porcellanidae).</title>
        <authorList>
            <person name="Angst P."/>
        </authorList>
    </citation>
    <scope>NUCLEOTIDE SEQUENCE</scope>
    <source>
        <strain evidence="1">PB745_01</strain>
        <tissue evidence="1">Gill</tissue>
    </source>
</reference>
<dbReference type="EMBL" id="JAWQEG010002287">
    <property type="protein sequence ID" value="KAK3872923.1"/>
    <property type="molecule type" value="Genomic_DNA"/>
</dbReference>
<name>A0AAE1FFG5_PETCI</name>
<accession>A0AAE1FFG5</accession>
<proteinExistence type="predicted"/>
<organism evidence="1 2">
    <name type="scientific">Petrolisthes cinctipes</name>
    <name type="common">Flat porcelain crab</name>
    <dbReference type="NCBI Taxonomy" id="88211"/>
    <lineage>
        <taxon>Eukaryota</taxon>
        <taxon>Metazoa</taxon>
        <taxon>Ecdysozoa</taxon>
        <taxon>Arthropoda</taxon>
        <taxon>Crustacea</taxon>
        <taxon>Multicrustacea</taxon>
        <taxon>Malacostraca</taxon>
        <taxon>Eumalacostraca</taxon>
        <taxon>Eucarida</taxon>
        <taxon>Decapoda</taxon>
        <taxon>Pleocyemata</taxon>
        <taxon>Anomura</taxon>
        <taxon>Galatheoidea</taxon>
        <taxon>Porcellanidae</taxon>
        <taxon>Petrolisthes</taxon>
    </lineage>
</organism>
<gene>
    <name evidence="1" type="ORF">Pcinc_022037</name>
</gene>
<evidence type="ECO:0000313" key="1">
    <source>
        <dbReference type="EMBL" id="KAK3872923.1"/>
    </source>
</evidence>
<protein>
    <submittedName>
        <fullName evidence="1">Uncharacterized protein</fullName>
    </submittedName>
</protein>
<dbReference type="Proteomes" id="UP001286313">
    <property type="component" value="Unassembled WGS sequence"/>
</dbReference>
<comment type="caution">
    <text evidence="1">The sequence shown here is derived from an EMBL/GenBank/DDBJ whole genome shotgun (WGS) entry which is preliminary data.</text>
</comment>
<keyword evidence="2" id="KW-1185">Reference proteome</keyword>
<sequence>MYVQECVGVVLDLCTPLLHPTYTTNVLKLITNQQCDYVQSDVSGIVLVSSHQGEEVEVENVIHPEVDEPISGRDTERSRRISAVIGYPTLSSSGSSCCRWWWSW</sequence>
<dbReference type="AlphaFoldDB" id="A0AAE1FFG5"/>